<dbReference type="Proteomes" id="UP001519289">
    <property type="component" value="Unassembled WGS sequence"/>
</dbReference>
<sequence>MQYTCCSTSFGPVYVAWTERGIACVSGEEQTDEAFRARCRAYTGQVPVRDDGRQAELQAVLQGWLDGVPYEGPIDLAALSPFARDVLAACRAIPRGRVRTYADLAAAIGRPKAVRAVGGALRRNPVPLLIPCHRVVRSDGTIGQFNMGGPEVKRRLLEMEGAL</sequence>
<dbReference type="GO" id="GO:0003908">
    <property type="term" value="F:methylated-DNA-[protein]-cysteine S-methyltransferase activity"/>
    <property type="evidence" value="ECO:0007669"/>
    <property type="project" value="UniProtKB-EC"/>
</dbReference>
<dbReference type="InterPro" id="IPR036217">
    <property type="entry name" value="MethylDNA_cys_MeTrfase_DNAb"/>
</dbReference>
<evidence type="ECO:0000256" key="1">
    <source>
        <dbReference type="ARBA" id="ARBA00001286"/>
    </source>
</evidence>
<comment type="caution">
    <text evidence="8">The sequence shown here is derived from an EMBL/GenBank/DDBJ whole genome shotgun (WGS) entry which is preliminary data.</text>
</comment>
<dbReference type="SUPFAM" id="SSF46767">
    <property type="entry name" value="Methylated DNA-protein cysteine methyltransferase, C-terminal domain"/>
    <property type="match status" value="1"/>
</dbReference>
<dbReference type="GO" id="GO:0032259">
    <property type="term" value="P:methylation"/>
    <property type="evidence" value="ECO:0007669"/>
    <property type="project" value="UniProtKB-KW"/>
</dbReference>
<keyword evidence="3 8" id="KW-0808">Transferase</keyword>
<dbReference type="CDD" id="cd06445">
    <property type="entry name" value="ATase"/>
    <property type="match status" value="1"/>
</dbReference>
<evidence type="ECO:0000259" key="7">
    <source>
        <dbReference type="Pfam" id="PF01035"/>
    </source>
</evidence>
<keyword evidence="5" id="KW-0234">DNA repair</keyword>
<evidence type="ECO:0000256" key="3">
    <source>
        <dbReference type="ARBA" id="ARBA00022679"/>
    </source>
</evidence>
<dbReference type="PANTHER" id="PTHR10815:SF13">
    <property type="entry name" value="METHYLATED-DNA--PROTEIN-CYSTEINE METHYLTRANSFERASE"/>
    <property type="match status" value="1"/>
</dbReference>
<evidence type="ECO:0000313" key="8">
    <source>
        <dbReference type="EMBL" id="MBP2019021.1"/>
    </source>
</evidence>
<dbReference type="InterPro" id="IPR036631">
    <property type="entry name" value="MGMT_N_sf"/>
</dbReference>
<evidence type="ECO:0000256" key="6">
    <source>
        <dbReference type="ARBA" id="ARBA00049348"/>
    </source>
</evidence>
<dbReference type="InterPro" id="IPR036388">
    <property type="entry name" value="WH-like_DNA-bd_sf"/>
</dbReference>
<dbReference type="InterPro" id="IPR014048">
    <property type="entry name" value="MethylDNA_cys_MeTrfase_DNA-bd"/>
</dbReference>
<evidence type="ECO:0000256" key="5">
    <source>
        <dbReference type="ARBA" id="ARBA00023204"/>
    </source>
</evidence>
<dbReference type="Gene3D" id="3.30.160.70">
    <property type="entry name" value="Methylated DNA-protein cysteine methyltransferase domain"/>
    <property type="match status" value="1"/>
</dbReference>
<dbReference type="SUPFAM" id="SSF53155">
    <property type="entry name" value="Methylated DNA-protein cysteine methyltransferase domain"/>
    <property type="match status" value="1"/>
</dbReference>
<evidence type="ECO:0000256" key="2">
    <source>
        <dbReference type="ARBA" id="ARBA00022603"/>
    </source>
</evidence>
<comment type="catalytic activity">
    <reaction evidence="1">
        <text>a 4-O-methyl-thymidine in DNA + L-cysteinyl-[protein] = a thymidine in DNA + S-methyl-L-cysteinyl-[protein]</text>
        <dbReference type="Rhea" id="RHEA:53428"/>
        <dbReference type="Rhea" id="RHEA-COMP:10131"/>
        <dbReference type="Rhea" id="RHEA-COMP:10132"/>
        <dbReference type="Rhea" id="RHEA-COMP:13555"/>
        <dbReference type="Rhea" id="RHEA-COMP:13556"/>
        <dbReference type="ChEBI" id="CHEBI:29950"/>
        <dbReference type="ChEBI" id="CHEBI:82612"/>
        <dbReference type="ChEBI" id="CHEBI:137386"/>
        <dbReference type="ChEBI" id="CHEBI:137387"/>
        <dbReference type="EC" id="2.1.1.63"/>
    </reaction>
</comment>
<name>A0ABS4JVU2_9FIRM</name>
<dbReference type="RefSeq" id="WP_209467142.1">
    <property type="nucleotide sequence ID" value="NZ_JAGGLG010000021.1"/>
</dbReference>
<feature type="domain" description="Methylated-DNA-[protein]-cysteine S-methyltransferase DNA binding" evidence="7">
    <location>
        <begin position="81"/>
        <end position="162"/>
    </location>
</feature>
<reference evidence="8 9" key="1">
    <citation type="submission" date="2021-03" db="EMBL/GenBank/DDBJ databases">
        <title>Genomic Encyclopedia of Type Strains, Phase IV (KMG-IV): sequencing the most valuable type-strain genomes for metagenomic binning, comparative biology and taxonomic classification.</title>
        <authorList>
            <person name="Goeker M."/>
        </authorList>
    </citation>
    <scope>NUCLEOTIDE SEQUENCE [LARGE SCALE GENOMIC DNA]</scope>
    <source>
        <strain evidence="8 9">DSM 27138</strain>
    </source>
</reference>
<dbReference type="PROSITE" id="PS00374">
    <property type="entry name" value="MGMT"/>
    <property type="match status" value="1"/>
</dbReference>
<evidence type="ECO:0000256" key="4">
    <source>
        <dbReference type="ARBA" id="ARBA00022763"/>
    </source>
</evidence>
<keyword evidence="2 8" id="KW-0489">Methyltransferase</keyword>
<dbReference type="InterPro" id="IPR001497">
    <property type="entry name" value="MethylDNA_cys_MeTrfase_AS"/>
</dbReference>
<keyword evidence="4" id="KW-0227">DNA damage</keyword>
<protein>
    <submittedName>
        <fullName evidence="8">Methylated-DNA-[protein]-cysteine S-methyltransferase</fullName>
        <ecNumber evidence="8">2.1.1.63</ecNumber>
    </submittedName>
</protein>
<proteinExistence type="predicted"/>
<gene>
    <name evidence="8" type="ORF">J2Z79_002437</name>
</gene>
<dbReference type="Pfam" id="PF01035">
    <property type="entry name" value="DNA_binding_1"/>
    <property type="match status" value="1"/>
</dbReference>
<dbReference type="PANTHER" id="PTHR10815">
    <property type="entry name" value="METHYLATED-DNA--PROTEIN-CYSTEINE METHYLTRANSFERASE"/>
    <property type="match status" value="1"/>
</dbReference>
<dbReference type="EC" id="2.1.1.63" evidence="8"/>
<dbReference type="NCBIfam" id="TIGR00589">
    <property type="entry name" value="ogt"/>
    <property type="match status" value="1"/>
</dbReference>
<organism evidence="8 9">
    <name type="scientific">Symbiobacterium terraclitae</name>
    <dbReference type="NCBI Taxonomy" id="557451"/>
    <lineage>
        <taxon>Bacteria</taxon>
        <taxon>Bacillati</taxon>
        <taxon>Bacillota</taxon>
        <taxon>Clostridia</taxon>
        <taxon>Eubacteriales</taxon>
        <taxon>Symbiobacteriaceae</taxon>
        <taxon>Symbiobacterium</taxon>
    </lineage>
</organism>
<comment type="catalytic activity">
    <reaction evidence="6">
        <text>a 6-O-methyl-2'-deoxyguanosine in DNA + L-cysteinyl-[protein] = S-methyl-L-cysteinyl-[protein] + a 2'-deoxyguanosine in DNA</text>
        <dbReference type="Rhea" id="RHEA:24000"/>
        <dbReference type="Rhea" id="RHEA-COMP:10131"/>
        <dbReference type="Rhea" id="RHEA-COMP:10132"/>
        <dbReference type="Rhea" id="RHEA-COMP:11367"/>
        <dbReference type="Rhea" id="RHEA-COMP:11368"/>
        <dbReference type="ChEBI" id="CHEBI:29950"/>
        <dbReference type="ChEBI" id="CHEBI:82612"/>
        <dbReference type="ChEBI" id="CHEBI:85445"/>
        <dbReference type="ChEBI" id="CHEBI:85448"/>
        <dbReference type="EC" id="2.1.1.63"/>
    </reaction>
</comment>
<dbReference type="EMBL" id="JAGGLG010000021">
    <property type="protein sequence ID" value="MBP2019021.1"/>
    <property type="molecule type" value="Genomic_DNA"/>
</dbReference>
<dbReference type="Gene3D" id="1.10.10.10">
    <property type="entry name" value="Winged helix-like DNA-binding domain superfamily/Winged helix DNA-binding domain"/>
    <property type="match status" value="1"/>
</dbReference>
<keyword evidence="9" id="KW-1185">Reference proteome</keyword>
<accession>A0ABS4JVU2</accession>
<evidence type="ECO:0000313" key="9">
    <source>
        <dbReference type="Proteomes" id="UP001519289"/>
    </source>
</evidence>